<keyword evidence="4" id="KW-1185">Reference proteome</keyword>
<reference evidence="3" key="1">
    <citation type="submission" date="2021-12" db="EMBL/GenBank/DDBJ databases">
        <authorList>
            <person name="Zaccaron A."/>
            <person name="Stergiopoulos I."/>
        </authorList>
    </citation>
    <scope>NUCLEOTIDE SEQUENCE</scope>
    <source>
        <strain evidence="3">Race5_Kim</strain>
    </source>
</reference>
<dbReference type="KEGG" id="ffu:CLAFUR5_08462"/>
<gene>
    <name evidence="3" type="ORF">CLAFUR5_08462</name>
</gene>
<dbReference type="CDD" id="cd22191">
    <property type="entry name" value="DPBB_RlpA_EXP_N-like"/>
    <property type="match status" value="1"/>
</dbReference>
<sequence>MAEVEHITADNDSAIELSRTTKRVAFTDPIHSEIPPPPLTWPQRIECILATMPSCCVACMFWECCDDDDAGSSTVLSHASPAPRSPPDDSSLLPRDHAKPYKGDLTYFGAPTGREMCGYECSGLFAAVHPAWFTVFSIPEKSYPEDPICGRKIMAWTAKGNVTLEACGMCDHCKKSTDLDVSPASFSMLGSVTERRISMEWKWL</sequence>
<dbReference type="OrthoDB" id="406505at2759"/>
<evidence type="ECO:0000313" key="3">
    <source>
        <dbReference type="EMBL" id="UJO15314.1"/>
    </source>
</evidence>
<name>A0A9Q8P6S3_PASFU</name>
<organism evidence="3 4">
    <name type="scientific">Passalora fulva</name>
    <name type="common">Tomato leaf mold</name>
    <name type="synonym">Cladosporium fulvum</name>
    <dbReference type="NCBI Taxonomy" id="5499"/>
    <lineage>
        <taxon>Eukaryota</taxon>
        <taxon>Fungi</taxon>
        <taxon>Dikarya</taxon>
        <taxon>Ascomycota</taxon>
        <taxon>Pezizomycotina</taxon>
        <taxon>Dothideomycetes</taxon>
        <taxon>Dothideomycetidae</taxon>
        <taxon>Mycosphaerellales</taxon>
        <taxon>Mycosphaerellaceae</taxon>
        <taxon>Fulvia</taxon>
    </lineage>
</organism>
<dbReference type="InterPro" id="IPR051477">
    <property type="entry name" value="Expansin_CellWall"/>
</dbReference>
<dbReference type="InterPro" id="IPR036908">
    <property type="entry name" value="RlpA-like_sf"/>
</dbReference>
<dbReference type="GeneID" id="71988340"/>
<protein>
    <submittedName>
        <fullName evidence="3">Uncharacterized protein</fullName>
    </submittedName>
</protein>
<dbReference type="Proteomes" id="UP000756132">
    <property type="component" value="Chromosome 3"/>
</dbReference>
<reference evidence="3" key="2">
    <citation type="journal article" date="2022" name="Microb. Genom.">
        <title>A chromosome-scale genome assembly of the tomato pathogen Cladosporium fulvum reveals a compartmentalized genome architecture and the presence of a dispensable chromosome.</title>
        <authorList>
            <person name="Zaccaron A.Z."/>
            <person name="Chen L.H."/>
            <person name="Samaras A."/>
            <person name="Stergiopoulos I."/>
        </authorList>
    </citation>
    <scope>NUCLEOTIDE SEQUENCE</scope>
    <source>
        <strain evidence="3">Race5_Kim</strain>
    </source>
</reference>
<feature type="region of interest" description="Disordered" evidence="2">
    <location>
        <begin position="75"/>
        <end position="98"/>
    </location>
</feature>
<dbReference type="PANTHER" id="PTHR31836:SF21">
    <property type="entry name" value="EXPANSIN-LIKE PROTEIN 7"/>
    <property type="match status" value="1"/>
</dbReference>
<dbReference type="Gene3D" id="2.40.40.10">
    <property type="entry name" value="RlpA-like domain"/>
    <property type="match status" value="1"/>
</dbReference>
<dbReference type="PANTHER" id="PTHR31836">
    <property type="match status" value="1"/>
</dbReference>
<evidence type="ECO:0000313" key="4">
    <source>
        <dbReference type="Proteomes" id="UP000756132"/>
    </source>
</evidence>
<dbReference type="RefSeq" id="XP_047759680.1">
    <property type="nucleotide sequence ID" value="XM_047907610.1"/>
</dbReference>
<dbReference type="SUPFAM" id="SSF50685">
    <property type="entry name" value="Barwin-like endoglucanases"/>
    <property type="match status" value="1"/>
</dbReference>
<evidence type="ECO:0000256" key="2">
    <source>
        <dbReference type="SAM" id="MobiDB-lite"/>
    </source>
</evidence>
<keyword evidence="1" id="KW-0732">Signal</keyword>
<accession>A0A9Q8P6S3</accession>
<dbReference type="EMBL" id="CP090165">
    <property type="protein sequence ID" value="UJO15314.1"/>
    <property type="molecule type" value="Genomic_DNA"/>
</dbReference>
<proteinExistence type="predicted"/>
<dbReference type="AlphaFoldDB" id="A0A9Q8P6S3"/>
<evidence type="ECO:0000256" key="1">
    <source>
        <dbReference type="ARBA" id="ARBA00022729"/>
    </source>
</evidence>
<feature type="compositionally biased region" description="Low complexity" evidence="2">
    <location>
        <begin position="76"/>
        <end position="93"/>
    </location>
</feature>